<dbReference type="PROSITE" id="PS50987">
    <property type="entry name" value="HTH_ARSR_2"/>
    <property type="match status" value="1"/>
</dbReference>
<keyword evidence="3" id="KW-1185">Reference proteome</keyword>
<accession>A0ABR7X0Z3</accession>
<feature type="domain" description="HTH arsR-type" evidence="1">
    <location>
        <begin position="1"/>
        <end position="88"/>
    </location>
</feature>
<organism evidence="2 3">
    <name type="scientific">Mucilaginibacter rigui</name>
    <dbReference type="NCBI Taxonomy" id="534635"/>
    <lineage>
        <taxon>Bacteria</taxon>
        <taxon>Pseudomonadati</taxon>
        <taxon>Bacteroidota</taxon>
        <taxon>Sphingobacteriia</taxon>
        <taxon>Sphingobacteriales</taxon>
        <taxon>Sphingobacteriaceae</taxon>
        <taxon>Mucilaginibacter</taxon>
    </lineage>
</organism>
<dbReference type="NCBIfam" id="NF033788">
    <property type="entry name" value="HTH_metalloreg"/>
    <property type="match status" value="1"/>
</dbReference>
<dbReference type="PRINTS" id="PR00778">
    <property type="entry name" value="HTHARSR"/>
</dbReference>
<protein>
    <submittedName>
        <fullName evidence="2">Helix-turn-helix transcriptional regulator</fullName>
    </submittedName>
</protein>
<dbReference type="Proteomes" id="UP000618754">
    <property type="component" value="Unassembled WGS sequence"/>
</dbReference>
<dbReference type="InterPro" id="IPR001845">
    <property type="entry name" value="HTH_ArsR_DNA-bd_dom"/>
</dbReference>
<dbReference type="SMART" id="SM00418">
    <property type="entry name" value="HTH_ARSR"/>
    <property type="match status" value="1"/>
</dbReference>
<dbReference type="PANTHER" id="PTHR38600:SF2">
    <property type="entry name" value="SLL0088 PROTEIN"/>
    <property type="match status" value="1"/>
</dbReference>
<proteinExistence type="predicted"/>
<dbReference type="EMBL" id="JACWMW010000001">
    <property type="protein sequence ID" value="MBD1384249.1"/>
    <property type="molecule type" value="Genomic_DNA"/>
</dbReference>
<dbReference type="InterPro" id="IPR011991">
    <property type="entry name" value="ArsR-like_HTH"/>
</dbReference>
<dbReference type="CDD" id="cd00090">
    <property type="entry name" value="HTH_ARSR"/>
    <property type="match status" value="1"/>
</dbReference>
<evidence type="ECO:0000259" key="1">
    <source>
        <dbReference type="PROSITE" id="PS50987"/>
    </source>
</evidence>
<dbReference type="PANTHER" id="PTHR38600">
    <property type="entry name" value="TRANSCRIPTIONAL REGULATORY PROTEIN"/>
    <property type="match status" value="1"/>
</dbReference>
<dbReference type="RefSeq" id="WP_191174138.1">
    <property type="nucleotide sequence ID" value="NZ_JACWMW010000001.1"/>
</dbReference>
<reference evidence="2 3" key="1">
    <citation type="submission" date="2020-09" db="EMBL/GenBank/DDBJ databases">
        <title>Novel species of Mucilaginibacter isolated from a glacier on the Tibetan Plateau.</title>
        <authorList>
            <person name="Liu Q."/>
            <person name="Xin Y.-H."/>
        </authorList>
    </citation>
    <scope>NUCLEOTIDE SEQUENCE [LARGE SCALE GENOMIC DNA]</scope>
    <source>
        <strain evidence="2 3">CGMCC 1.13878</strain>
    </source>
</reference>
<name>A0ABR7X0Z3_9SPHI</name>
<evidence type="ECO:0000313" key="3">
    <source>
        <dbReference type="Proteomes" id="UP000618754"/>
    </source>
</evidence>
<dbReference type="SUPFAM" id="SSF46785">
    <property type="entry name" value="Winged helix' DNA-binding domain"/>
    <property type="match status" value="1"/>
</dbReference>
<sequence length="110" mass="12843">MRRDVFQAIADPTRRQIINLLAGQQLNLNAVADNFDVSRPAISKHIKILTECGLITIKQQGRERFCRADLKKLEQVAKWTDQYRAFWTSKMDALEDFLTKEETEQKPKHI</sequence>
<comment type="caution">
    <text evidence="2">The sequence shown here is derived from an EMBL/GenBank/DDBJ whole genome shotgun (WGS) entry which is preliminary data.</text>
</comment>
<dbReference type="InterPro" id="IPR036388">
    <property type="entry name" value="WH-like_DNA-bd_sf"/>
</dbReference>
<dbReference type="InterPro" id="IPR036390">
    <property type="entry name" value="WH_DNA-bd_sf"/>
</dbReference>
<dbReference type="Pfam" id="PF01022">
    <property type="entry name" value="HTH_5"/>
    <property type="match status" value="1"/>
</dbReference>
<dbReference type="Gene3D" id="1.10.10.10">
    <property type="entry name" value="Winged helix-like DNA-binding domain superfamily/Winged helix DNA-binding domain"/>
    <property type="match status" value="1"/>
</dbReference>
<evidence type="ECO:0000313" key="2">
    <source>
        <dbReference type="EMBL" id="MBD1384249.1"/>
    </source>
</evidence>
<gene>
    <name evidence="2" type="ORF">IDJ75_03085</name>
</gene>